<gene>
    <name evidence="1" type="ORF">BpHYR1_007514</name>
</gene>
<dbReference type="AlphaFoldDB" id="A0A3M7PHF3"/>
<accession>A0A3M7PHF3</accession>
<comment type="caution">
    <text evidence="1">The sequence shown here is derived from an EMBL/GenBank/DDBJ whole genome shotgun (WGS) entry which is preliminary data.</text>
</comment>
<keyword evidence="2" id="KW-1185">Reference proteome</keyword>
<protein>
    <submittedName>
        <fullName evidence="1">Uncharacterized protein</fullName>
    </submittedName>
</protein>
<organism evidence="1 2">
    <name type="scientific">Brachionus plicatilis</name>
    <name type="common">Marine rotifer</name>
    <name type="synonym">Brachionus muelleri</name>
    <dbReference type="NCBI Taxonomy" id="10195"/>
    <lineage>
        <taxon>Eukaryota</taxon>
        <taxon>Metazoa</taxon>
        <taxon>Spiralia</taxon>
        <taxon>Gnathifera</taxon>
        <taxon>Rotifera</taxon>
        <taxon>Eurotatoria</taxon>
        <taxon>Monogononta</taxon>
        <taxon>Pseudotrocha</taxon>
        <taxon>Ploima</taxon>
        <taxon>Brachionidae</taxon>
        <taxon>Brachionus</taxon>
    </lineage>
</organism>
<dbReference type="EMBL" id="REGN01010956">
    <property type="protein sequence ID" value="RMZ98140.1"/>
    <property type="molecule type" value="Genomic_DNA"/>
</dbReference>
<dbReference type="Proteomes" id="UP000276133">
    <property type="component" value="Unassembled WGS sequence"/>
</dbReference>
<evidence type="ECO:0000313" key="2">
    <source>
        <dbReference type="Proteomes" id="UP000276133"/>
    </source>
</evidence>
<proteinExistence type="predicted"/>
<evidence type="ECO:0000313" key="1">
    <source>
        <dbReference type="EMBL" id="RMZ98140.1"/>
    </source>
</evidence>
<sequence length="65" mass="8241">MNEILLKSQLFCYINELTFLRHLEVEDQFKISFQFKEEFILEFFISKIDLFYKYFWKKINFNIKQ</sequence>
<name>A0A3M7PHF3_BRAPC</name>
<reference evidence="1 2" key="1">
    <citation type="journal article" date="2018" name="Sci. Rep.">
        <title>Genomic signatures of local adaptation to the degree of environmental predictability in rotifers.</title>
        <authorList>
            <person name="Franch-Gras L."/>
            <person name="Hahn C."/>
            <person name="Garcia-Roger E.M."/>
            <person name="Carmona M.J."/>
            <person name="Serra M."/>
            <person name="Gomez A."/>
        </authorList>
    </citation>
    <scope>NUCLEOTIDE SEQUENCE [LARGE SCALE GENOMIC DNA]</scope>
    <source>
        <strain evidence="1">HYR1</strain>
    </source>
</reference>